<protein>
    <submittedName>
        <fullName evidence="1">Uncharacterized protein</fullName>
    </submittedName>
</protein>
<dbReference type="Proteomes" id="UP000064249">
    <property type="component" value="Unassembled WGS sequence"/>
</dbReference>
<evidence type="ECO:0000313" key="1">
    <source>
        <dbReference type="EMBL" id="KUK46513.1"/>
    </source>
</evidence>
<comment type="caution">
    <text evidence="1">The sequence shown here is derived from an EMBL/GenBank/DDBJ whole genome shotgun (WGS) entry which is preliminary data.</text>
</comment>
<dbReference type="AlphaFoldDB" id="A0A117LGV1"/>
<dbReference type="EMBL" id="LGFU01000023">
    <property type="protein sequence ID" value="KUK46513.1"/>
    <property type="molecule type" value="Genomic_DNA"/>
</dbReference>
<gene>
    <name evidence="1" type="ORF">XD73_0618</name>
</gene>
<name>A0A117LGV1_9CHLR</name>
<organism evidence="1 2">
    <name type="scientific">Anaerolinea thermophila</name>
    <dbReference type="NCBI Taxonomy" id="167964"/>
    <lineage>
        <taxon>Bacteria</taxon>
        <taxon>Bacillati</taxon>
        <taxon>Chloroflexota</taxon>
        <taxon>Anaerolineae</taxon>
        <taxon>Anaerolineales</taxon>
        <taxon>Anaerolineaceae</taxon>
        <taxon>Anaerolinea</taxon>
    </lineage>
</organism>
<sequence>MRFLNIFCLCGFISTTKQDYDDIPLIQKINTKSSTIIYFEFRNTFSNWLNITKVAK</sequence>
<proteinExistence type="predicted"/>
<accession>A0A117LGV1</accession>
<reference evidence="1 2" key="1">
    <citation type="journal article" date="2015" name="MBio">
        <title>Genome-Resolved Metagenomic Analysis Reveals Roles for Candidate Phyla and Other Microbial Community Members in Biogeochemical Transformations in Oil Reservoirs.</title>
        <authorList>
            <person name="Hu P."/>
            <person name="Tom L."/>
            <person name="Singh A."/>
            <person name="Thomas B.C."/>
            <person name="Baker B.J."/>
            <person name="Piceno Y.M."/>
            <person name="Andersen G.L."/>
            <person name="Banfield J.F."/>
        </authorList>
    </citation>
    <scope>NUCLEOTIDE SEQUENCE [LARGE SCALE GENOMIC DNA]</scope>
    <source>
        <strain evidence="1">46_16</strain>
    </source>
</reference>
<evidence type="ECO:0000313" key="2">
    <source>
        <dbReference type="Proteomes" id="UP000064249"/>
    </source>
</evidence>